<gene>
    <name evidence="1" type="ORF">KQX54_007054</name>
</gene>
<comment type="caution">
    <text evidence="1">The sequence shown here is derived from an EMBL/GenBank/DDBJ whole genome shotgun (WGS) entry which is preliminary data.</text>
</comment>
<sequence length="84" mass="9520">MRIGVMSCEQIKFFEFLSLQRRAVLKCADCSGCFDEPMTACLGQMGSNVEFSSLVLPSFGQYCQRPVYPILTRNTEFHRTPSTI</sequence>
<proteinExistence type="predicted"/>
<keyword evidence="2" id="KW-1185">Reference proteome</keyword>
<dbReference type="Proteomes" id="UP000826195">
    <property type="component" value="Unassembled WGS sequence"/>
</dbReference>
<accession>A0AAV7IQV5</accession>
<dbReference type="AlphaFoldDB" id="A0AAV7IQV5"/>
<dbReference type="EMBL" id="JAHXZJ010000001">
    <property type="protein sequence ID" value="KAH0567153.1"/>
    <property type="molecule type" value="Genomic_DNA"/>
</dbReference>
<evidence type="ECO:0000313" key="1">
    <source>
        <dbReference type="EMBL" id="KAH0567153.1"/>
    </source>
</evidence>
<organism evidence="1 2">
    <name type="scientific">Cotesia glomerata</name>
    <name type="common">Lepidopteran parasitic wasp</name>
    <name type="synonym">Apanteles glomeratus</name>
    <dbReference type="NCBI Taxonomy" id="32391"/>
    <lineage>
        <taxon>Eukaryota</taxon>
        <taxon>Metazoa</taxon>
        <taxon>Ecdysozoa</taxon>
        <taxon>Arthropoda</taxon>
        <taxon>Hexapoda</taxon>
        <taxon>Insecta</taxon>
        <taxon>Pterygota</taxon>
        <taxon>Neoptera</taxon>
        <taxon>Endopterygota</taxon>
        <taxon>Hymenoptera</taxon>
        <taxon>Apocrita</taxon>
        <taxon>Ichneumonoidea</taxon>
        <taxon>Braconidae</taxon>
        <taxon>Microgastrinae</taxon>
        <taxon>Cotesia</taxon>
    </lineage>
</organism>
<protein>
    <submittedName>
        <fullName evidence="1">Uncharacterized protein</fullName>
    </submittedName>
</protein>
<name>A0AAV7IQV5_COTGL</name>
<evidence type="ECO:0000313" key="2">
    <source>
        <dbReference type="Proteomes" id="UP000826195"/>
    </source>
</evidence>
<reference evidence="1 2" key="1">
    <citation type="journal article" date="2021" name="J. Hered.">
        <title>A chromosome-level genome assembly of the parasitoid wasp, Cotesia glomerata (Hymenoptera: Braconidae).</title>
        <authorList>
            <person name="Pinto B.J."/>
            <person name="Weis J.J."/>
            <person name="Gamble T."/>
            <person name="Ode P.J."/>
            <person name="Paul R."/>
            <person name="Zaspel J.M."/>
        </authorList>
    </citation>
    <scope>NUCLEOTIDE SEQUENCE [LARGE SCALE GENOMIC DNA]</scope>
    <source>
        <strain evidence="1">CgM1</strain>
    </source>
</reference>